<dbReference type="InterPro" id="IPR045868">
    <property type="entry name" value="Znf_C3H13/40"/>
</dbReference>
<organism evidence="3 4">
    <name type="scientific">Trifolium medium</name>
    <dbReference type="NCBI Taxonomy" id="97028"/>
    <lineage>
        <taxon>Eukaryota</taxon>
        <taxon>Viridiplantae</taxon>
        <taxon>Streptophyta</taxon>
        <taxon>Embryophyta</taxon>
        <taxon>Tracheophyta</taxon>
        <taxon>Spermatophyta</taxon>
        <taxon>Magnoliopsida</taxon>
        <taxon>eudicotyledons</taxon>
        <taxon>Gunneridae</taxon>
        <taxon>Pentapetalae</taxon>
        <taxon>rosids</taxon>
        <taxon>fabids</taxon>
        <taxon>Fabales</taxon>
        <taxon>Fabaceae</taxon>
        <taxon>Papilionoideae</taxon>
        <taxon>50 kb inversion clade</taxon>
        <taxon>NPAAA clade</taxon>
        <taxon>Hologalegina</taxon>
        <taxon>IRL clade</taxon>
        <taxon>Trifolieae</taxon>
        <taxon>Trifolium</taxon>
    </lineage>
</organism>
<accession>A0A392P2G0</accession>
<evidence type="ECO:0000313" key="4">
    <source>
        <dbReference type="Proteomes" id="UP000265520"/>
    </source>
</evidence>
<protein>
    <submittedName>
        <fullName evidence="3">Putative zinc finger C-x8-C-x5-C-x3-H type family protein</fullName>
    </submittedName>
</protein>
<dbReference type="EMBL" id="LXQA010059124">
    <property type="protein sequence ID" value="MCI05589.1"/>
    <property type="molecule type" value="Genomic_DNA"/>
</dbReference>
<evidence type="ECO:0000313" key="3">
    <source>
        <dbReference type="EMBL" id="MCI05589.1"/>
    </source>
</evidence>
<feature type="compositionally biased region" description="Basic and acidic residues" evidence="2">
    <location>
        <begin position="92"/>
        <end position="106"/>
    </location>
</feature>
<sequence length="106" mass="11971">LDESVQEVDSLNSRIQELEAQLNKENGEYKRSQVRLQRFGDQLFSDISIIGANEEDFSVDIVSNGENTSLPPITKHNLEQNGGSPCRKRLHGERDSVEKLKQGSSW</sequence>
<keyword evidence="1" id="KW-0175">Coiled coil</keyword>
<feature type="coiled-coil region" evidence="1">
    <location>
        <begin position="1"/>
        <end position="35"/>
    </location>
</feature>
<feature type="region of interest" description="Disordered" evidence="2">
    <location>
        <begin position="68"/>
        <end position="106"/>
    </location>
</feature>
<dbReference type="Proteomes" id="UP000265520">
    <property type="component" value="Unassembled WGS sequence"/>
</dbReference>
<evidence type="ECO:0000256" key="2">
    <source>
        <dbReference type="SAM" id="MobiDB-lite"/>
    </source>
</evidence>
<comment type="caution">
    <text evidence="3">The sequence shown here is derived from an EMBL/GenBank/DDBJ whole genome shotgun (WGS) entry which is preliminary data.</text>
</comment>
<feature type="non-terminal residue" evidence="3">
    <location>
        <position position="1"/>
    </location>
</feature>
<evidence type="ECO:0000256" key="1">
    <source>
        <dbReference type="SAM" id="Coils"/>
    </source>
</evidence>
<keyword evidence="4" id="KW-1185">Reference proteome</keyword>
<name>A0A392P2G0_9FABA</name>
<dbReference type="AlphaFoldDB" id="A0A392P2G0"/>
<dbReference type="PANTHER" id="PTHR38160:SF1">
    <property type="entry name" value="ZINC FINGER CCCH DOMAIN-CONTAINING PROTEIN 40"/>
    <property type="match status" value="1"/>
</dbReference>
<proteinExistence type="predicted"/>
<reference evidence="3 4" key="1">
    <citation type="journal article" date="2018" name="Front. Plant Sci.">
        <title>Red Clover (Trifolium pratense) and Zigzag Clover (T. medium) - A Picture of Genomic Similarities and Differences.</title>
        <authorList>
            <person name="Dluhosova J."/>
            <person name="Istvanek J."/>
            <person name="Nedelnik J."/>
            <person name="Repkova J."/>
        </authorList>
    </citation>
    <scope>NUCLEOTIDE SEQUENCE [LARGE SCALE GENOMIC DNA]</scope>
    <source>
        <strain evidence="4">cv. 10/8</strain>
        <tissue evidence="3">Leaf</tissue>
    </source>
</reference>
<dbReference type="GO" id="GO:0046872">
    <property type="term" value="F:metal ion binding"/>
    <property type="evidence" value="ECO:0007669"/>
    <property type="project" value="InterPro"/>
</dbReference>
<dbReference type="PANTHER" id="PTHR38160">
    <property type="entry name" value="ZINC FINGER CCCH DOMAIN-CONTAINING PROTEIN 40"/>
    <property type="match status" value="1"/>
</dbReference>